<dbReference type="GO" id="GO:1902603">
    <property type="term" value="P:carnitine transmembrane transport"/>
    <property type="evidence" value="ECO:0007669"/>
    <property type="project" value="TreeGrafter"/>
</dbReference>
<sequence>MLWPLLLLATPVVPSQISIFSPTLVDALNADPDYTSLLRLLQRARLIPTLNRLNGSTFFAPTNDAIHKDDLWNAAAHDDAFIMTDNIQEKLRQQLFYHIINYTVPAVPDLPNPPQVLKTLHYPHSPLEPPSKDPSPNPPWMPVPGGSLGSEPQRLRVAVRDQGAWVGVDAFGKGGVEIVKGKIDAGNGILLGINDVLVPPPDLAHLVAEQSSVSYFHKIITPEIAAILNSTSELTLFLPVDTAFQSLHALERLYLESEFATADLVRILNAHAVVRKTVKWSDTFEPSTQLKTIGGGVLDIVVTPEATRVSGSELIQPDIYASNGVLHLVSDLLVDLEITPEKSLLALNCTSFVSLLHSVNLTGLVNDTNAKYTILAPRDEVFALFGNEDIPERGSEELKKLLQYHFLPGKWQPKDLHDGMLLETALAEEGLDGGPQVLSIGVSSSDKKKDERSIKFGGVGVLGEPVPLNNTLIYFVSRPLVRPSDALEALLPLQDLSLFVASAFSAAVAEILKTTARTSLLVPHNSAFKRLGDLVAAHLLAPSSKKDLASVLLHHTLDSVEYAKSLRNGSHTFATLEGSDIQLERVANETFIHASGGWSGIKAQLYPSDIITQTGVVHQVSDILIPRSVELTVGKLIKAADATAMATVISKAGMDWLMDGSPPPPEWADELGSAAGFTILCPSDDAFSSYNLSQLYNDVHGIRELVRQHVIPTPGAASAMVVNNNRPLVMEDSASYSTLRSGASAYGDIVFKETDAGGYVVGIKGARGTKGDDDSAKVLSWGRSTTGGGVGGVILVDRLIVPYNPPWWVEYGGPLSSASPASSPSCSSSTASAFSGGETSHRPHTNLLADLEMMATRNNIPPHPYIPPLIAFQSDAPSIEETTTSAVDSVKSFIAGGFGGVSAVLVGHPFDLTKTRLQTASAGTYTGAIDVVKKTVAKDGLTGMYRGMVPPLLGVTPIFAMSFWAYDASKQIILSATPDRKSDKLSTAELATAGFMSAVPTTLVTAPVERAKVLLQASFVQGRRLRAQVQGRVRCHEAFVQRGGLKSIFRGSGATLARDGPGSAAYFAAYEVTKGLLTPAGASSSELNLGAIIIAGGTAGVAMWALAIPPDVLKSRLQSAPTGTYSGMMDCARKTIAQDGVKALWKGFGPAMGRAFPANAATFLGVEASRNLMDRFF</sequence>
<keyword evidence="5" id="KW-0677">Repeat</keyword>
<keyword evidence="14" id="KW-1185">Reference proteome</keyword>
<dbReference type="PROSITE" id="PS50213">
    <property type="entry name" value="FAS1"/>
    <property type="match status" value="4"/>
</dbReference>
<keyword evidence="4 9" id="KW-0812">Transmembrane</keyword>
<dbReference type="SUPFAM" id="SSF103506">
    <property type="entry name" value="Mitochondrial carrier"/>
    <property type="match status" value="1"/>
</dbReference>
<evidence type="ECO:0000256" key="11">
    <source>
        <dbReference type="SAM" id="SignalP"/>
    </source>
</evidence>
<dbReference type="GO" id="GO:0015227">
    <property type="term" value="F:O-acyl-L-carnitine transmembrane transporter activity"/>
    <property type="evidence" value="ECO:0007669"/>
    <property type="project" value="TreeGrafter"/>
</dbReference>
<evidence type="ECO:0000256" key="6">
    <source>
        <dbReference type="ARBA" id="ARBA00022989"/>
    </source>
</evidence>
<comment type="subcellular location">
    <subcellularLocation>
        <location evidence="1">Mitochondrion membrane</location>
        <topology evidence="1">Multi-pass membrane protein</topology>
    </subcellularLocation>
</comment>
<feature type="compositionally biased region" description="Pro residues" evidence="10">
    <location>
        <begin position="126"/>
        <end position="142"/>
    </location>
</feature>
<feature type="region of interest" description="Disordered" evidence="10">
    <location>
        <begin position="819"/>
        <end position="841"/>
    </location>
</feature>
<dbReference type="Pfam" id="PF02469">
    <property type="entry name" value="Fasciclin"/>
    <property type="match status" value="5"/>
</dbReference>
<evidence type="ECO:0000313" key="13">
    <source>
        <dbReference type="EMBL" id="CAK5280473.1"/>
    </source>
</evidence>
<comment type="caution">
    <text evidence="13">The sequence shown here is derived from an EMBL/GenBank/DDBJ whole genome shotgun (WGS) entry which is preliminary data.</text>
</comment>
<dbReference type="PANTHER" id="PTHR45624:SF4">
    <property type="entry name" value="CONGESTED-LIKE TRACHEA PROTEIN-RELATED"/>
    <property type="match status" value="1"/>
</dbReference>
<keyword evidence="8 9" id="KW-0472">Membrane</keyword>
<feature type="signal peptide" evidence="11">
    <location>
        <begin position="1"/>
        <end position="15"/>
    </location>
</feature>
<feature type="domain" description="FAS1" evidence="12">
    <location>
        <begin position="21"/>
        <end position="197"/>
    </location>
</feature>
<feature type="compositionally biased region" description="Low complexity" evidence="10">
    <location>
        <begin position="819"/>
        <end position="837"/>
    </location>
</feature>
<dbReference type="GO" id="GO:0006839">
    <property type="term" value="P:mitochondrial transport"/>
    <property type="evidence" value="ECO:0007669"/>
    <property type="project" value="TreeGrafter"/>
</dbReference>
<dbReference type="InterPro" id="IPR023395">
    <property type="entry name" value="MCP_dom_sf"/>
</dbReference>
<protein>
    <recommendedName>
        <fullName evidence="12">FAS1 domain-containing protein</fullName>
    </recommendedName>
</protein>
<dbReference type="SMART" id="SM00554">
    <property type="entry name" value="FAS1"/>
    <property type="match status" value="5"/>
</dbReference>
<evidence type="ECO:0000256" key="8">
    <source>
        <dbReference type="ARBA" id="ARBA00023136"/>
    </source>
</evidence>
<dbReference type="PROSITE" id="PS50920">
    <property type="entry name" value="SOLCAR"/>
    <property type="match status" value="3"/>
</dbReference>
<feature type="domain" description="FAS1" evidence="12">
    <location>
        <begin position="483"/>
        <end position="624"/>
    </location>
</feature>
<keyword evidence="3" id="KW-0813">Transport</keyword>
<evidence type="ECO:0000313" key="14">
    <source>
        <dbReference type="Proteomes" id="UP001295794"/>
    </source>
</evidence>
<feature type="repeat" description="Solcar" evidence="9">
    <location>
        <begin position="985"/>
        <end position="1076"/>
    </location>
</feature>
<evidence type="ECO:0000256" key="3">
    <source>
        <dbReference type="ARBA" id="ARBA00022448"/>
    </source>
</evidence>
<feature type="region of interest" description="Disordered" evidence="10">
    <location>
        <begin position="118"/>
        <end position="147"/>
    </location>
</feature>
<dbReference type="Proteomes" id="UP001295794">
    <property type="component" value="Unassembled WGS sequence"/>
</dbReference>
<feature type="domain" description="FAS1" evidence="12">
    <location>
        <begin position="336"/>
        <end position="480"/>
    </location>
</feature>
<evidence type="ECO:0000256" key="9">
    <source>
        <dbReference type="PROSITE-ProRule" id="PRU00282"/>
    </source>
</evidence>
<dbReference type="Gene3D" id="2.30.180.10">
    <property type="entry name" value="FAS1 domain"/>
    <property type="match status" value="5"/>
</dbReference>
<dbReference type="InterPro" id="IPR050567">
    <property type="entry name" value="Mitochondrial_Carrier"/>
</dbReference>
<dbReference type="Gene3D" id="1.50.40.10">
    <property type="entry name" value="Mitochondrial carrier domain"/>
    <property type="match status" value="2"/>
</dbReference>
<feature type="domain" description="FAS1" evidence="12">
    <location>
        <begin position="200"/>
        <end position="333"/>
    </location>
</feature>
<gene>
    <name evidence="13" type="ORF">MYCIT1_LOCUS30970</name>
</gene>
<dbReference type="SUPFAM" id="SSF82153">
    <property type="entry name" value="FAS1 domain"/>
    <property type="match status" value="5"/>
</dbReference>
<evidence type="ECO:0000256" key="5">
    <source>
        <dbReference type="ARBA" id="ARBA00022737"/>
    </source>
</evidence>
<comment type="similarity">
    <text evidence="2">Belongs to the mitochondrial carrier (TC 2.A.29) family.</text>
</comment>
<accession>A0AAD2HTF7</accession>
<proteinExistence type="inferred from homology"/>
<evidence type="ECO:0000256" key="7">
    <source>
        <dbReference type="ARBA" id="ARBA00023128"/>
    </source>
</evidence>
<evidence type="ECO:0000256" key="2">
    <source>
        <dbReference type="ARBA" id="ARBA00006375"/>
    </source>
</evidence>
<dbReference type="InterPro" id="IPR018108">
    <property type="entry name" value="MCP_transmembrane"/>
</dbReference>
<feature type="repeat" description="Solcar" evidence="9">
    <location>
        <begin position="887"/>
        <end position="972"/>
    </location>
</feature>
<evidence type="ECO:0000259" key="12">
    <source>
        <dbReference type="PROSITE" id="PS50213"/>
    </source>
</evidence>
<reference evidence="13" key="1">
    <citation type="submission" date="2023-11" db="EMBL/GenBank/DDBJ databases">
        <authorList>
            <person name="De Vega J J."/>
            <person name="De Vega J J."/>
        </authorList>
    </citation>
    <scope>NUCLEOTIDE SEQUENCE</scope>
</reference>
<dbReference type="InterPro" id="IPR036378">
    <property type="entry name" value="FAS1_dom_sf"/>
</dbReference>
<name>A0AAD2HTF7_9AGAR</name>
<feature type="chain" id="PRO_5042270839" description="FAS1 domain-containing protein" evidence="11">
    <location>
        <begin position="16"/>
        <end position="1177"/>
    </location>
</feature>
<dbReference type="InterPro" id="IPR000782">
    <property type="entry name" value="FAS1_domain"/>
</dbReference>
<dbReference type="PANTHER" id="PTHR45624">
    <property type="entry name" value="MITOCHONDRIAL BASIC AMINO ACIDS TRANSPORTER-RELATED"/>
    <property type="match status" value="1"/>
</dbReference>
<dbReference type="Pfam" id="PF00153">
    <property type="entry name" value="Mito_carr"/>
    <property type="match status" value="3"/>
</dbReference>
<feature type="repeat" description="Solcar" evidence="9">
    <location>
        <begin position="1087"/>
        <end position="1172"/>
    </location>
</feature>
<dbReference type="EMBL" id="CAVNYO010000440">
    <property type="protein sequence ID" value="CAK5280473.1"/>
    <property type="molecule type" value="Genomic_DNA"/>
</dbReference>
<dbReference type="AlphaFoldDB" id="A0AAD2HTF7"/>
<evidence type="ECO:0000256" key="1">
    <source>
        <dbReference type="ARBA" id="ARBA00004225"/>
    </source>
</evidence>
<keyword evidence="7" id="KW-0496">Mitochondrion</keyword>
<keyword evidence="11" id="KW-0732">Signal</keyword>
<evidence type="ECO:0000256" key="4">
    <source>
        <dbReference type="ARBA" id="ARBA00022692"/>
    </source>
</evidence>
<organism evidence="13 14">
    <name type="scientific">Mycena citricolor</name>
    <dbReference type="NCBI Taxonomy" id="2018698"/>
    <lineage>
        <taxon>Eukaryota</taxon>
        <taxon>Fungi</taxon>
        <taxon>Dikarya</taxon>
        <taxon>Basidiomycota</taxon>
        <taxon>Agaricomycotina</taxon>
        <taxon>Agaricomycetes</taxon>
        <taxon>Agaricomycetidae</taxon>
        <taxon>Agaricales</taxon>
        <taxon>Marasmiineae</taxon>
        <taxon>Mycenaceae</taxon>
        <taxon>Mycena</taxon>
    </lineage>
</organism>
<keyword evidence="6" id="KW-1133">Transmembrane helix</keyword>
<evidence type="ECO:0000256" key="10">
    <source>
        <dbReference type="SAM" id="MobiDB-lite"/>
    </source>
</evidence>
<dbReference type="GO" id="GO:0031966">
    <property type="term" value="C:mitochondrial membrane"/>
    <property type="evidence" value="ECO:0007669"/>
    <property type="project" value="UniProtKB-SubCell"/>
</dbReference>